<dbReference type="STRING" id="1076256.A0A2H3ANG1"/>
<dbReference type="PANTHER" id="PTHR33104:SF2">
    <property type="entry name" value="CXC3 LIKE CYSTEINE CLUSTER DOMAIN-CONTAINING PROTEIN"/>
    <property type="match status" value="1"/>
</dbReference>
<dbReference type="InterPro" id="IPR041457">
    <property type="entry name" value="CxC2_KDZ-assoc"/>
</dbReference>
<dbReference type="Pfam" id="PF18803">
    <property type="entry name" value="CxC2"/>
    <property type="match status" value="1"/>
</dbReference>
<organism evidence="3 4">
    <name type="scientific">Armillaria solidipes</name>
    <dbReference type="NCBI Taxonomy" id="1076256"/>
    <lineage>
        <taxon>Eukaryota</taxon>
        <taxon>Fungi</taxon>
        <taxon>Dikarya</taxon>
        <taxon>Basidiomycota</taxon>
        <taxon>Agaricomycotina</taxon>
        <taxon>Agaricomycetes</taxon>
        <taxon>Agaricomycetidae</taxon>
        <taxon>Agaricales</taxon>
        <taxon>Marasmiineae</taxon>
        <taxon>Physalacriaceae</taxon>
        <taxon>Armillaria</taxon>
    </lineage>
</organism>
<evidence type="ECO:0000313" key="3">
    <source>
        <dbReference type="EMBL" id="PBK60375.1"/>
    </source>
</evidence>
<name>A0A2H3ANG1_9AGAR</name>
<dbReference type="Proteomes" id="UP000218334">
    <property type="component" value="Unassembled WGS sequence"/>
</dbReference>
<dbReference type="PANTHER" id="PTHR33104">
    <property type="entry name" value="SI:DKEY-29D5.2"/>
    <property type="match status" value="1"/>
</dbReference>
<accession>A0A2H3ANG1</accession>
<gene>
    <name evidence="3" type="ORF">ARMSODRAFT_1026563</name>
</gene>
<dbReference type="AlphaFoldDB" id="A0A2H3ANG1"/>
<sequence length="766" mass="86773">MAARGSGTGTSTQIKTFGNLLPPPQEPTAEARKRYDNSDKPHLEWMGRNGVAGHQEEFLAKFLHAEGQGDCESDTCLSCAGLSEDDRDWDTSPVIRCDECGPGRLECVRCSVSRHRCMPLHRIKCWNGSYFVKDSLRDCGLRVQLGHADMCCRSPEAAAANFTVLHVNGIHKVAVDFCGCIMRVPLRIQCLRFLWYPATTRRPRSCTTIAILRLFHTQTLAGKILVFKFYRGLNHMSDNTDVDVPKTHYRSFFRMVRQYHHLCLMKRFGCGHVENSIDTTGPEELALRCLACPQPGVNLPEGWEKAPPEEWYIYHPILGLDTNFRLSNLKKSDEEVDPGLHTGLAYYVDHESYLGHVRKYATQKDISSCSGFRTLAYAESKSNKGLRATGVGLCMCMHHEMVVPLAAGDLQIGKRYCNMDYIAGSAVQTFDKCKEIFFSYDIACQWKVKLWDHMKELPDQVCIRPDLLLDFGVLKLHCKAHKYACQCQFSMNLKKGVGRMDGEGIERTWDDLNLCASLMKEMGPGARHDIIDDQFGGHNWRKTTRIGDLLHTHLELAMSQYARQAGIHMVFTDSLPMDRNWAQEWTEQVEAWEKNNQLPNPYFHEAKHASEAAVKYRLKEKDRVAVAKGGVKLHKCGPAATIGMGLLIEDAQRQLIQEFKETVENLLTLSERKEQQSRRVTLRRQLTQFREMQAAYMPGSASILQSLPVRMEGSDVESEQLLLPSALSPLQRMTGLKGDVADMEEQLCEAQCLDVLDTIRGIMWAQ</sequence>
<dbReference type="Pfam" id="PF18758">
    <property type="entry name" value="KDZ"/>
    <property type="match status" value="1"/>
</dbReference>
<evidence type="ECO:0000259" key="2">
    <source>
        <dbReference type="Pfam" id="PF18803"/>
    </source>
</evidence>
<protein>
    <recommendedName>
        <fullName evidence="2">CxC2-like cysteine cluster KDZ transposase-associated domain-containing protein</fullName>
    </recommendedName>
</protein>
<feature type="region of interest" description="Disordered" evidence="1">
    <location>
        <begin position="1"/>
        <end position="42"/>
    </location>
</feature>
<feature type="domain" description="CxC2-like cysteine cluster KDZ transposase-associated" evidence="2">
    <location>
        <begin position="136"/>
        <end position="241"/>
    </location>
</feature>
<feature type="compositionally biased region" description="Basic and acidic residues" evidence="1">
    <location>
        <begin position="29"/>
        <end position="42"/>
    </location>
</feature>
<proteinExistence type="predicted"/>
<evidence type="ECO:0000256" key="1">
    <source>
        <dbReference type="SAM" id="MobiDB-lite"/>
    </source>
</evidence>
<dbReference type="InterPro" id="IPR040521">
    <property type="entry name" value="KDZ"/>
</dbReference>
<dbReference type="EMBL" id="KZ293487">
    <property type="protein sequence ID" value="PBK60375.1"/>
    <property type="molecule type" value="Genomic_DNA"/>
</dbReference>
<evidence type="ECO:0000313" key="4">
    <source>
        <dbReference type="Proteomes" id="UP000218334"/>
    </source>
</evidence>
<keyword evidence="4" id="KW-1185">Reference proteome</keyword>
<reference evidence="4" key="1">
    <citation type="journal article" date="2017" name="Nat. Ecol. Evol.">
        <title>Genome expansion and lineage-specific genetic innovations in the forest pathogenic fungi Armillaria.</title>
        <authorList>
            <person name="Sipos G."/>
            <person name="Prasanna A.N."/>
            <person name="Walter M.C."/>
            <person name="O'Connor E."/>
            <person name="Balint B."/>
            <person name="Krizsan K."/>
            <person name="Kiss B."/>
            <person name="Hess J."/>
            <person name="Varga T."/>
            <person name="Slot J."/>
            <person name="Riley R."/>
            <person name="Boka B."/>
            <person name="Rigling D."/>
            <person name="Barry K."/>
            <person name="Lee J."/>
            <person name="Mihaltcheva S."/>
            <person name="LaButti K."/>
            <person name="Lipzen A."/>
            <person name="Waldron R."/>
            <person name="Moloney N.M."/>
            <person name="Sperisen C."/>
            <person name="Kredics L."/>
            <person name="Vagvoelgyi C."/>
            <person name="Patrignani A."/>
            <person name="Fitzpatrick D."/>
            <person name="Nagy I."/>
            <person name="Doyle S."/>
            <person name="Anderson J.B."/>
            <person name="Grigoriev I.V."/>
            <person name="Gueldener U."/>
            <person name="Muensterkoetter M."/>
            <person name="Nagy L.G."/>
        </authorList>
    </citation>
    <scope>NUCLEOTIDE SEQUENCE [LARGE SCALE GENOMIC DNA]</scope>
    <source>
        <strain evidence="4">28-4</strain>
    </source>
</reference>